<dbReference type="Pfam" id="PF00059">
    <property type="entry name" value="Lectin_C"/>
    <property type="match status" value="1"/>
</dbReference>
<sequence length="175" mass="20318">MGTIDFHSRKKILWKSMELINCSDTKLFQNIFFCVQQKKETHTGLEQLVVHTDGWIYYQSSLYFISSEWKNWAESRRYCTERGADLISINNREEQDFVKSISGNNAVWIGLTDSELEGRRKWVDGSTLTPGPGEPNSYTGNEDCALRYISYGYDYSCDSVCKWICEMSILHIVLH</sequence>
<keyword evidence="1" id="KW-0430">Lectin</keyword>
<dbReference type="PROSITE" id="PS50041">
    <property type="entry name" value="C_TYPE_LECTIN_2"/>
    <property type="match status" value="1"/>
</dbReference>
<dbReference type="InterPro" id="IPR050111">
    <property type="entry name" value="C-type_lectin/snaclec_domain"/>
</dbReference>
<dbReference type="InterPro" id="IPR016186">
    <property type="entry name" value="C-type_lectin-like/link_sf"/>
</dbReference>
<dbReference type="InterPro" id="IPR001304">
    <property type="entry name" value="C-type_lectin-like"/>
</dbReference>
<dbReference type="PANTHER" id="PTHR22803">
    <property type="entry name" value="MANNOSE, PHOSPHOLIPASE, LECTIN RECEPTOR RELATED"/>
    <property type="match status" value="1"/>
</dbReference>
<keyword evidence="4" id="KW-1185">Reference proteome</keyword>
<evidence type="ECO:0000256" key="1">
    <source>
        <dbReference type="ARBA" id="ARBA00022734"/>
    </source>
</evidence>
<dbReference type="Proteomes" id="UP000472260">
    <property type="component" value="Unassembled WGS sequence"/>
</dbReference>
<dbReference type="CDD" id="cd03590">
    <property type="entry name" value="CLECT_DC-SIGN_like"/>
    <property type="match status" value="1"/>
</dbReference>
<reference evidence="3" key="2">
    <citation type="submission" date="2025-09" db="UniProtKB">
        <authorList>
            <consortium name="Ensembl"/>
        </authorList>
    </citation>
    <scope>IDENTIFICATION</scope>
</reference>
<protein>
    <recommendedName>
        <fullName evidence="2">C-type lectin domain-containing protein</fullName>
    </recommendedName>
</protein>
<accession>A0A671LL91</accession>
<dbReference type="AlphaFoldDB" id="A0A671LL91"/>
<evidence type="ECO:0000259" key="2">
    <source>
        <dbReference type="PROSITE" id="PS50041"/>
    </source>
</evidence>
<dbReference type="GO" id="GO:0030246">
    <property type="term" value="F:carbohydrate binding"/>
    <property type="evidence" value="ECO:0007669"/>
    <property type="project" value="UniProtKB-KW"/>
</dbReference>
<dbReference type="InterPro" id="IPR033989">
    <property type="entry name" value="CD209-like_CTLD"/>
</dbReference>
<dbReference type="SUPFAM" id="SSF56436">
    <property type="entry name" value="C-type lectin-like"/>
    <property type="match status" value="1"/>
</dbReference>
<feature type="domain" description="C-type lectin" evidence="2">
    <location>
        <begin position="58"/>
        <end position="166"/>
    </location>
</feature>
<evidence type="ECO:0000313" key="4">
    <source>
        <dbReference type="Proteomes" id="UP000472260"/>
    </source>
</evidence>
<dbReference type="SMART" id="SM00034">
    <property type="entry name" value="CLECT"/>
    <property type="match status" value="1"/>
</dbReference>
<organism evidence="3 4">
    <name type="scientific">Sinocyclocheilus anshuiensis</name>
    <dbReference type="NCBI Taxonomy" id="1608454"/>
    <lineage>
        <taxon>Eukaryota</taxon>
        <taxon>Metazoa</taxon>
        <taxon>Chordata</taxon>
        <taxon>Craniata</taxon>
        <taxon>Vertebrata</taxon>
        <taxon>Euteleostomi</taxon>
        <taxon>Actinopterygii</taxon>
        <taxon>Neopterygii</taxon>
        <taxon>Teleostei</taxon>
        <taxon>Ostariophysi</taxon>
        <taxon>Cypriniformes</taxon>
        <taxon>Cyprinidae</taxon>
        <taxon>Cyprininae</taxon>
        <taxon>Sinocyclocheilus</taxon>
    </lineage>
</organism>
<proteinExistence type="predicted"/>
<dbReference type="Gene3D" id="3.10.100.10">
    <property type="entry name" value="Mannose-Binding Protein A, subunit A"/>
    <property type="match status" value="1"/>
</dbReference>
<name>A0A671LL91_9TELE</name>
<dbReference type="Ensembl" id="ENSSANT00000022613.1">
    <property type="protein sequence ID" value="ENSSANP00000021215.1"/>
    <property type="gene ID" value="ENSSANG00000011014.1"/>
</dbReference>
<reference evidence="3" key="1">
    <citation type="submission" date="2025-08" db="UniProtKB">
        <authorList>
            <consortium name="Ensembl"/>
        </authorList>
    </citation>
    <scope>IDENTIFICATION</scope>
</reference>
<dbReference type="InterPro" id="IPR016187">
    <property type="entry name" value="CTDL_fold"/>
</dbReference>
<evidence type="ECO:0000313" key="3">
    <source>
        <dbReference type="Ensembl" id="ENSSANP00000021215.1"/>
    </source>
</evidence>